<keyword evidence="2" id="KW-1185">Reference proteome</keyword>
<dbReference type="SUPFAM" id="SSF160631">
    <property type="entry name" value="SMI1/KNR4-like"/>
    <property type="match status" value="1"/>
</dbReference>
<dbReference type="EMBL" id="BLWC01000001">
    <property type="protein sequence ID" value="GFM97292.1"/>
    <property type="molecule type" value="Genomic_DNA"/>
</dbReference>
<organism evidence="1 2">
    <name type="scientific">Streptomyces fulvorobeus</name>
    <dbReference type="NCBI Taxonomy" id="284028"/>
    <lineage>
        <taxon>Bacteria</taxon>
        <taxon>Bacillati</taxon>
        <taxon>Actinomycetota</taxon>
        <taxon>Actinomycetes</taxon>
        <taxon>Kitasatosporales</taxon>
        <taxon>Streptomycetaceae</taxon>
        <taxon>Streptomyces</taxon>
    </lineage>
</organism>
<comment type="caution">
    <text evidence="1">The sequence shown here is derived from an EMBL/GenBank/DDBJ whole genome shotgun (WGS) entry which is preliminary data.</text>
</comment>
<dbReference type="Proteomes" id="UP000498980">
    <property type="component" value="Unassembled WGS sequence"/>
</dbReference>
<gene>
    <name evidence="1" type="ORF">Sfulv_21030</name>
</gene>
<reference evidence="1 2" key="1">
    <citation type="submission" date="2020-05" db="EMBL/GenBank/DDBJ databases">
        <title>Whole genome shotgun sequence of Streptomyces fulvorobeus NBRC 15897.</title>
        <authorList>
            <person name="Komaki H."/>
            <person name="Tamura T."/>
        </authorList>
    </citation>
    <scope>NUCLEOTIDE SEQUENCE [LARGE SCALE GENOMIC DNA]</scope>
    <source>
        <strain evidence="1 2">NBRC 15897</strain>
    </source>
</reference>
<protein>
    <recommendedName>
        <fullName evidence="3">SMI1/KNR4 family protein</fullName>
    </recommendedName>
</protein>
<evidence type="ECO:0000313" key="2">
    <source>
        <dbReference type="Proteomes" id="UP000498980"/>
    </source>
</evidence>
<accession>A0A7J0C468</accession>
<sequence>MCTVNDELRRVVEELRVAVSTQEEWRMMNSLPAGAGPESIGAGLPEQVREFLTVADGATCGDVTVFGATTVDGMQFHTDPVEGAPVTLGRAEWFCPGVVSDEPFFVNRSSGEVWYFPDTGVEWWMSAAFEKAADDFTTFFLEWVAGPEYARLSATGPDDSWADVLRHVGRLRL</sequence>
<evidence type="ECO:0000313" key="1">
    <source>
        <dbReference type="EMBL" id="GFM97292.1"/>
    </source>
</evidence>
<dbReference type="InterPro" id="IPR037883">
    <property type="entry name" value="Knr4/Smi1-like_sf"/>
</dbReference>
<evidence type="ECO:0008006" key="3">
    <source>
        <dbReference type="Google" id="ProtNLM"/>
    </source>
</evidence>
<proteinExistence type="predicted"/>
<name>A0A7J0C468_9ACTN</name>
<dbReference type="AlphaFoldDB" id="A0A7J0C468"/>